<evidence type="ECO:0000313" key="1">
    <source>
        <dbReference type="EMBL" id="OOP56536.1"/>
    </source>
</evidence>
<dbReference type="Proteomes" id="UP000189681">
    <property type="component" value="Unassembled WGS sequence"/>
</dbReference>
<name>A0A1V4ATX9_9BACT</name>
<dbReference type="InterPro" id="IPR007460">
    <property type="entry name" value="BrnT_toxin"/>
</dbReference>
<evidence type="ECO:0000313" key="2">
    <source>
        <dbReference type="Proteomes" id="UP000189681"/>
    </source>
</evidence>
<sequence>MKKTHFEWDDEKDKENQARHNVSFSLAQHAFLDPHRIIVEDINHSGEEERFYCIGRAGEGIMTVRFTYRGNAIRIYGAGYWRKGRKMYEEQNKVH</sequence>
<dbReference type="Gene3D" id="3.10.450.530">
    <property type="entry name" value="Ribonuclease toxin, BrnT, of type II toxin-antitoxin system"/>
    <property type="match status" value="1"/>
</dbReference>
<evidence type="ECO:0008006" key="3">
    <source>
        <dbReference type="Google" id="ProtNLM"/>
    </source>
</evidence>
<dbReference type="AlphaFoldDB" id="A0A1V4ATX9"/>
<organism evidence="1 2">
    <name type="scientific">Candidatus Brocadia carolinensis</name>
    <dbReference type="NCBI Taxonomy" id="1004156"/>
    <lineage>
        <taxon>Bacteria</taxon>
        <taxon>Pseudomonadati</taxon>
        <taxon>Planctomycetota</taxon>
        <taxon>Candidatus Brocadiia</taxon>
        <taxon>Candidatus Brocadiales</taxon>
        <taxon>Candidatus Brocadiaceae</taxon>
        <taxon>Candidatus Brocadia</taxon>
    </lineage>
</organism>
<dbReference type="EMBL" id="AYTS01000076">
    <property type="protein sequence ID" value="OOP56536.1"/>
    <property type="molecule type" value="Genomic_DNA"/>
</dbReference>
<dbReference type="STRING" id="1004156.AYP45_08620"/>
<dbReference type="Pfam" id="PF04365">
    <property type="entry name" value="BrnT_toxin"/>
    <property type="match status" value="1"/>
</dbReference>
<proteinExistence type="predicted"/>
<gene>
    <name evidence="1" type="ORF">AYP45_08620</name>
</gene>
<accession>A0A1V4ATX9</accession>
<comment type="caution">
    <text evidence="1">The sequence shown here is derived from an EMBL/GenBank/DDBJ whole genome shotgun (WGS) entry which is preliminary data.</text>
</comment>
<protein>
    <recommendedName>
        <fullName evidence="3">BrnT family toxin</fullName>
    </recommendedName>
</protein>
<dbReference type="InterPro" id="IPR038573">
    <property type="entry name" value="BrnT_sf"/>
</dbReference>
<reference evidence="1 2" key="1">
    <citation type="journal article" date="2017" name="Water Res.">
        <title>Discovery and metagenomic analysis of an anammox bacterial enrichment related to Candidatus "Brocadia caroliniensis" in a full-scale glycerol-fed nitritation-denitritation separate centrate treatment process.</title>
        <authorList>
            <person name="Park H."/>
            <person name="Brotto A.C."/>
            <person name="van Loosdrecht M.C."/>
            <person name="Chandran K."/>
        </authorList>
    </citation>
    <scope>NUCLEOTIDE SEQUENCE [LARGE SCALE GENOMIC DNA]</scope>
    <source>
        <strain evidence="1">26THWARD</strain>
    </source>
</reference>